<evidence type="ECO:0000259" key="1">
    <source>
        <dbReference type="PROSITE" id="PS51725"/>
    </source>
</evidence>
<dbReference type="RefSeq" id="WP_067477328.1">
    <property type="nucleotide sequence ID" value="NZ_CP015961.1"/>
</dbReference>
<dbReference type="AlphaFoldDB" id="A0A173LQB3"/>
<proteinExistence type="predicted"/>
<dbReference type="PROSITE" id="PS51725">
    <property type="entry name" value="ABM"/>
    <property type="match status" value="1"/>
</dbReference>
<gene>
    <name evidence="2" type="ORF">BJL86_2982</name>
</gene>
<dbReference type="SUPFAM" id="SSF54909">
    <property type="entry name" value="Dimeric alpha+beta barrel"/>
    <property type="match status" value="1"/>
</dbReference>
<accession>A0A173LQB3</accession>
<dbReference type="Proteomes" id="UP000186104">
    <property type="component" value="Chromosome"/>
</dbReference>
<protein>
    <submittedName>
        <fullName evidence="2">Uncharacterized protein YczJ</fullName>
    </submittedName>
</protein>
<dbReference type="Gene3D" id="3.30.70.100">
    <property type="match status" value="1"/>
</dbReference>
<dbReference type="OrthoDB" id="9798157at2"/>
<keyword evidence="3" id="KW-1185">Reference proteome</keyword>
<sequence length="104" mass="11708">MVLESGTLPVIPGREEEFEAAFEQAKSLIAGSPGCISVELRRKVEVPNEYLLLVQWETIEDHTEGFRGSEAFTAWRELLHHFYEPKPVMEHFTFVAGETGISGT</sequence>
<feature type="domain" description="ABM" evidence="1">
    <location>
        <begin position="2"/>
        <end position="92"/>
    </location>
</feature>
<dbReference type="InterPro" id="IPR011008">
    <property type="entry name" value="Dimeric_a/b-barrel"/>
</dbReference>
<organism evidence="2 3">
    <name type="scientific">Dietzia timorensis</name>
    <dbReference type="NCBI Taxonomy" id="499555"/>
    <lineage>
        <taxon>Bacteria</taxon>
        <taxon>Bacillati</taxon>
        <taxon>Actinomycetota</taxon>
        <taxon>Actinomycetes</taxon>
        <taxon>Mycobacteriales</taxon>
        <taxon>Dietziaceae</taxon>
        <taxon>Dietzia</taxon>
    </lineage>
</organism>
<dbReference type="STRING" id="499555.BJL86_2982"/>
<reference evidence="2 3" key="1">
    <citation type="submission" date="2016-06" db="EMBL/GenBank/DDBJ databases">
        <title>Complete genome sequence of a saline-alkali tolerant type strain Dietzia timorensis ID05-A0528T.</title>
        <authorList>
            <person name="Wu X."/>
        </authorList>
    </citation>
    <scope>NUCLEOTIDE SEQUENCE [LARGE SCALE GENOMIC DNA]</scope>
    <source>
        <strain evidence="2 3">ID05-A0528</strain>
    </source>
</reference>
<dbReference type="EMBL" id="CP015961">
    <property type="protein sequence ID" value="ANI93741.1"/>
    <property type="molecule type" value="Genomic_DNA"/>
</dbReference>
<dbReference type="KEGG" id="dtm:BJL86_2982"/>
<dbReference type="Pfam" id="PF03992">
    <property type="entry name" value="ABM"/>
    <property type="match status" value="1"/>
</dbReference>
<name>A0A173LQB3_9ACTN</name>
<dbReference type="InterPro" id="IPR007138">
    <property type="entry name" value="ABM_dom"/>
</dbReference>
<evidence type="ECO:0000313" key="2">
    <source>
        <dbReference type="EMBL" id="ANI93741.1"/>
    </source>
</evidence>
<evidence type="ECO:0000313" key="3">
    <source>
        <dbReference type="Proteomes" id="UP000186104"/>
    </source>
</evidence>